<name>A0A9N7R3X8_STRHE</name>
<organism evidence="1 2">
    <name type="scientific">Striga hermonthica</name>
    <name type="common">Purple witchweed</name>
    <name type="synonym">Buchnera hermonthica</name>
    <dbReference type="NCBI Taxonomy" id="68872"/>
    <lineage>
        <taxon>Eukaryota</taxon>
        <taxon>Viridiplantae</taxon>
        <taxon>Streptophyta</taxon>
        <taxon>Embryophyta</taxon>
        <taxon>Tracheophyta</taxon>
        <taxon>Spermatophyta</taxon>
        <taxon>Magnoliopsida</taxon>
        <taxon>eudicotyledons</taxon>
        <taxon>Gunneridae</taxon>
        <taxon>Pentapetalae</taxon>
        <taxon>asterids</taxon>
        <taxon>lamiids</taxon>
        <taxon>Lamiales</taxon>
        <taxon>Orobanchaceae</taxon>
        <taxon>Buchnereae</taxon>
        <taxon>Striga</taxon>
    </lineage>
</organism>
<comment type="caution">
    <text evidence="1">The sequence shown here is derived from an EMBL/GenBank/DDBJ whole genome shotgun (WGS) entry which is preliminary data.</text>
</comment>
<keyword evidence="2" id="KW-1185">Reference proteome</keyword>
<dbReference type="Proteomes" id="UP001153555">
    <property type="component" value="Unassembled WGS sequence"/>
</dbReference>
<dbReference type="AlphaFoldDB" id="A0A9N7R3X8"/>
<evidence type="ECO:0000313" key="2">
    <source>
        <dbReference type="Proteomes" id="UP001153555"/>
    </source>
</evidence>
<evidence type="ECO:0000313" key="1">
    <source>
        <dbReference type="EMBL" id="CAA0810004.1"/>
    </source>
</evidence>
<gene>
    <name evidence="1" type="ORF">SHERM_11913</name>
</gene>
<proteinExistence type="predicted"/>
<dbReference type="OrthoDB" id="817791at2759"/>
<reference evidence="1" key="1">
    <citation type="submission" date="2019-12" db="EMBL/GenBank/DDBJ databases">
        <authorList>
            <person name="Scholes J."/>
        </authorList>
    </citation>
    <scope>NUCLEOTIDE SEQUENCE</scope>
</reference>
<accession>A0A9N7R3X8</accession>
<dbReference type="EMBL" id="CACSLK010004199">
    <property type="protein sequence ID" value="CAA0810004.1"/>
    <property type="molecule type" value="Genomic_DNA"/>
</dbReference>
<protein>
    <submittedName>
        <fullName evidence="1">Uncharacterized protein</fullName>
    </submittedName>
</protein>
<sequence length="208" mass="23751">MTEKHDKLPLLITTHGSHLHRQSLYSLVDRRCKTIEIPIMHCKRILGSSHGWLVLVSLVTGNSFLWKLECNIDVRDRSSMLAPPGRIQPTYGVVDTDDGEYEFVTVHVVNGGVEYRPLLDELGQTLEVPIPRRTNVKWHESHLIEAPGGQGLLLVMKFFITDSVEFKVFRLKVADGRVECVELDSVDEWTIFIDYFGRGFCRISSSER</sequence>
<dbReference type="PANTHER" id="PTHR40891:SF1">
    <property type="entry name" value="DUF295 DOMAIN-CONTAINING PROTEIN"/>
    <property type="match status" value="1"/>
</dbReference>
<dbReference type="PANTHER" id="PTHR40891">
    <property type="entry name" value="DUF295 DOMAIN-CONTAINING PROTEIN"/>
    <property type="match status" value="1"/>
</dbReference>